<keyword evidence="2" id="KW-1185">Reference proteome</keyword>
<dbReference type="SUPFAM" id="SSF52799">
    <property type="entry name" value="(Phosphotyrosine protein) phosphatases II"/>
    <property type="match status" value="1"/>
</dbReference>
<dbReference type="InterPro" id="IPR029021">
    <property type="entry name" value="Prot-tyrosine_phosphatase-like"/>
</dbReference>
<reference evidence="2" key="1">
    <citation type="submission" date="2017-04" db="EMBL/GenBank/DDBJ databases">
        <title>Plasmodium gonderi genome.</title>
        <authorList>
            <person name="Arisue N."/>
            <person name="Honma H."/>
            <person name="Kawai S."/>
            <person name="Tougan T."/>
            <person name="Tanabe K."/>
            <person name="Horii T."/>
        </authorList>
    </citation>
    <scope>NUCLEOTIDE SEQUENCE [LARGE SCALE GENOMIC DNA]</scope>
    <source>
        <strain evidence="2">ATCC 30045</strain>
    </source>
</reference>
<accession>A0A1Y1JC63</accession>
<dbReference type="OMA" id="YYPGECT"/>
<dbReference type="OrthoDB" id="2017893at2759"/>
<evidence type="ECO:0000313" key="1">
    <source>
        <dbReference type="EMBL" id="GAW79830.1"/>
    </source>
</evidence>
<dbReference type="RefSeq" id="XP_028542419.1">
    <property type="nucleotide sequence ID" value="XM_028686618.1"/>
</dbReference>
<protein>
    <recommendedName>
        <fullName evidence="3">Dual specificity protein phosphatase</fullName>
    </recommendedName>
</protein>
<gene>
    <name evidence="1" type="ORF">PGO_052400</name>
</gene>
<evidence type="ECO:0000313" key="2">
    <source>
        <dbReference type="Proteomes" id="UP000195521"/>
    </source>
</evidence>
<proteinExistence type="predicted"/>
<dbReference type="Gene3D" id="3.90.190.10">
    <property type="entry name" value="Protein tyrosine phosphatase superfamily"/>
    <property type="match status" value="1"/>
</dbReference>
<name>A0A1Y1JC63_PLAGO</name>
<dbReference type="GeneID" id="39746542"/>
<evidence type="ECO:0008006" key="3">
    <source>
        <dbReference type="Google" id="ProtNLM"/>
    </source>
</evidence>
<dbReference type="AlphaFoldDB" id="A0A1Y1JC63"/>
<sequence>MVILEGTHINQLPLNLFLMGTKQCNGQKGEYKKELKEIITRVYIGDYEDSKNILLLSSIGITHIIIIRCSEECQMARIVYPHKFDYYIIDLKNDYDFIHCTHLKFLLDEILFQNVENRVFIHSYISLKKILSLLVFYITTTLNYDVEDVLTYIKKIVPDFSMTIEESDKIYYFKKRHRLTYYPGECTNYHDVTDSKEKAAK</sequence>
<organism evidence="1 2">
    <name type="scientific">Plasmodium gonderi</name>
    <dbReference type="NCBI Taxonomy" id="77519"/>
    <lineage>
        <taxon>Eukaryota</taxon>
        <taxon>Sar</taxon>
        <taxon>Alveolata</taxon>
        <taxon>Apicomplexa</taxon>
        <taxon>Aconoidasida</taxon>
        <taxon>Haemosporida</taxon>
        <taxon>Plasmodiidae</taxon>
        <taxon>Plasmodium</taxon>
        <taxon>Plasmodium (Plasmodium)</taxon>
    </lineage>
</organism>
<dbReference type="EMBL" id="BDQF01000006">
    <property type="protein sequence ID" value="GAW79830.1"/>
    <property type="molecule type" value="Genomic_DNA"/>
</dbReference>
<comment type="caution">
    <text evidence="1">The sequence shown here is derived from an EMBL/GenBank/DDBJ whole genome shotgun (WGS) entry which is preliminary data.</text>
</comment>
<dbReference type="Proteomes" id="UP000195521">
    <property type="component" value="Unassembled WGS sequence"/>
</dbReference>